<dbReference type="RefSeq" id="WP_282235800.1">
    <property type="nucleotide sequence ID" value="NZ_CP035631.1"/>
</dbReference>
<comment type="similarity">
    <text evidence="1">Belongs to the short-chain dehydrogenases/reductases (SDR) family.</text>
</comment>
<dbReference type="Proteomes" id="UP001321526">
    <property type="component" value="Chromosome"/>
</dbReference>
<dbReference type="CDD" id="cd05233">
    <property type="entry name" value="SDR_c"/>
    <property type="match status" value="1"/>
</dbReference>
<reference evidence="3 4" key="1">
    <citation type="submission" date="2019-01" db="EMBL/GenBank/DDBJ databases">
        <title>Genome sequence of Salinicola endophyticus REST5.</title>
        <authorList>
            <person name="Nascimento F.X."/>
        </authorList>
    </citation>
    <scope>NUCLEOTIDE SEQUENCE [LARGE SCALE GENOMIC DNA]</scope>
    <source>
        <strain evidence="3 4">REST5</strain>
    </source>
</reference>
<organism evidence="3 4">
    <name type="scientific">Salinicola endophyticus</name>
    <dbReference type="NCBI Taxonomy" id="1949083"/>
    <lineage>
        <taxon>Bacteria</taxon>
        <taxon>Pseudomonadati</taxon>
        <taxon>Pseudomonadota</taxon>
        <taxon>Gammaproteobacteria</taxon>
        <taxon>Oceanospirillales</taxon>
        <taxon>Halomonadaceae</taxon>
        <taxon>Salinicola</taxon>
    </lineage>
</organism>
<proteinExistence type="inferred from homology"/>
<gene>
    <name evidence="3" type="ORF">EVC62_04050</name>
</gene>
<dbReference type="InterPro" id="IPR020904">
    <property type="entry name" value="Sc_DH/Rdtase_CS"/>
</dbReference>
<dbReference type="SUPFAM" id="SSF51735">
    <property type="entry name" value="NAD(P)-binding Rossmann-fold domains"/>
    <property type="match status" value="1"/>
</dbReference>
<dbReference type="InterPro" id="IPR036291">
    <property type="entry name" value="NAD(P)-bd_dom_sf"/>
</dbReference>
<evidence type="ECO:0000256" key="2">
    <source>
        <dbReference type="ARBA" id="ARBA00023002"/>
    </source>
</evidence>
<dbReference type="PANTHER" id="PTHR24321">
    <property type="entry name" value="DEHYDROGENASES, SHORT CHAIN"/>
    <property type="match status" value="1"/>
</dbReference>
<accession>A0ABY8FLJ3</accession>
<keyword evidence="4" id="KW-1185">Reference proteome</keyword>
<evidence type="ECO:0000313" key="3">
    <source>
        <dbReference type="EMBL" id="WFF40734.1"/>
    </source>
</evidence>
<name>A0ABY8FLJ3_9GAMM</name>
<dbReference type="Pfam" id="PF13561">
    <property type="entry name" value="adh_short_C2"/>
    <property type="match status" value="1"/>
</dbReference>
<dbReference type="PRINTS" id="PR00081">
    <property type="entry name" value="GDHRDH"/>
</dbReference>
<evidence type="ECO:0000313" key="4">
    <source>
        <dbReference type="Proteomes" id="UP001321526"/>
    </source>
</evidence>
<dbReference type="PROSITE" id="PS00061">
    <property type="entry name" value="ADH_SHORT"/>
    <property type="match status" value="1"/>
</dbReference>
<dbReference type="EMBL" id="CP035631">
    <property type="protein sequence ID" value="WFF40734.1"/>
    <property type="molecule type" value="Genomic_DNA"/>
</dbReference>
<evidence type="ECO:0000256" key="1">
    <source>
        <dbReference type="ARBA" id="ARBA00006484"/>
    </source>
</evidence>
<dbReference type="PANTHER" id="PTHR24321:SF15">
    <property type="entry name" value="OXIDOREDUCTASE UCPA"/>
    <property type="match status" value="1"/>
</dbReference>
<keyword evidence="2" id="KW-0560">Oxidoreductase</keyword>
<protein>
    <submittedName>
        <fullName evidence="3">SDR family oxidoreductase</fullName>
    </submittedName>
</protein>
<dbReference type="PRINTS" id="PR00080">
    <property type="entry name" value="SDRFAMILY"/>
</dbReference>
<sequence>MLIETLGGAPRHAGALAAGGLLAGRRVLVVGAGACGDGWGNGKAAAVAYARQGARVVAVDRDLAAARETQALIRESGGECEALEADVGQAAEVAAMIERAAAVLGGIDVLHNNVGMAITGGPEETSEAAWEQVLRINQTSVFLSCKHVLPIMRRQGGGCIVNISSIAAVRWIGFAYSAYTASKAAIIAFTENLAAQCAADGIRANCILPGLMDTPMIHAPLTAAYGGDTAAMLEARHRQCPTGFMGDAWDVANASLFLASDMARYITGVSLRVDGGLSLRAATG</sequence>
<dbReference type="Gene3D" id="3.40.50.720">
    <property type="entry name" value="NAD(P)-binding Rossmann-like Domain"/>
    <property type="match status" value="1"/>
</dbReference>
<dbReference type="InterPro" id="IPR002347">
    <property type="entry name" value="SDR_fam"/>
</dbReference>